<name>A0AAP3A8Q7_ECOLX</name>
<dbReference type="EMBL" id="JAOVKC010001728">
    <property type="protein sequence ID" value="MCV5626569.1"/>
    <property type="molecule type" value="Genomic_DNA"/>
</dbReference>
<sequence length="64" mass="7232">MRIAIPVVGFSRAGGERVLSRVASELIDRGHDVFFVAPDNLSAPYYPTNASIVRSFVERRYNKY</sequence>
<evidence type="ECO:0000313" key="1">
    <source>
        <dbReference type="EMBL" id="MCV5626569.1"/>
    </source>
</evidence>
<comment type="caution">
    <text evidence="1">The sequence shown here is derived from an EMBL/GenBank/DDBJ whole genome shotgun (WGS) entry which is preliminary data.</text>
</comment>
<evidence type="ECO:0000313" key="2">
    <source>
        <dbReference type="Proteomes" id="UP001208624"/>
    </source>
</evidence>
<dbReference type="SUPFAM" id="SSF53756">
    <property type="entry name" value="UDP-Glycosyltransferase/glycogen phosphorylase"/>
    <property type="match status" value="1"/>
</dbReference>
<feature type="non-terminal residue" evidence="1">
    <location>
        <position position="64"/>
    </location>
</feature>
<dbReference type="AlphaFoldDB" id="A0AAP3A8Q7"/>
<gene>
    <name evidence="1" type="ORF">OFN31_33630</name>
</gene>
<dbReference type="Proteomes" id="UP001208624">
    <property type="component" value="Unassembled WGS sequence"/>
</dbReference>
<evidence type="ECO:0008006" key="3">
    <source>
        <dbReference type="Google" id="ProtNLM"/>
    </source>
</evidence>
<organism evidence="1 2">
    <name type="scientific">Escherichia coli</name>
    <dbReference type="NCBI Taxonomy" id="562"/>
    <lineage>
        <taxon>Bacteria</taxon>
        <taxon>Pseudomonadati</taxon>
        <taxon>Pseudomonadota</taxon>
        <taxon>Gammaproteobacteria</taxon>
        <taxon>Enterobacterales</taxon>
        <taxon>Enterobacteriaceae</taxon>
        <taxon>Escherichia</taxon>
    </lineage>
</organism>
<protein>
    <recommendedName>
        <fullName evidence="3">Glycosyltransferase family 4 protein</fullName>
    </recommendedName>
</protein>
<proteinExistence type="predicted"/>
<reference evidence="1" key="1">
    <citation type="submission" date="2023-06" db="EMBL/GenBank/DDBJ databases">
        <title>Deciphering the underlying mechanisms mediating the transmission of blaNDM gene from human to animals in China.</title>
        <authorList>
            <person name="Chen K."/>
            <person name="Chen S."/>
        </authorList>
    </citation>
    <scope>NUCLEOTIDE SEQUENCE</scope>
    <source>
        <strain evidence="1">1199</strain>
    </source>
</reference>
<accession>A0AAP3A8Q7</accession>